<gene>
    <name evidence="2" type="ORF">R4315_05015</name>
</gene>
<evidence type="ECO:0000313" key="3">
    <source>
        <dbReference type="Proteomes" id="UP001185863"/>
    </source>
</evidence>
<proteinExistence type="predicted"/>
<feature type="region of interest" description="Disordered" evidence="1">
    <location>
        <begin position="45"/>
        <end position="70"/>
    </location>
</feature>
<feature type="compositionally biased region" description="Basic and acidic residues" evidence="1">
    <location>
        <begin position="52"/>
        <end position="62"/>
    </location>
</feature>
<evidence type="ECO:0000313" key="2">
    <source>
        <dbReference type="EMBL" id="MDV7263919.1"/>
    </source>
</evidence>
<evidence type="ECO:0000256" key="1">
    <source>
        <dbReference type="SAM" id="MobiDB-lite"/>
    </source>
</evidence>
<dbReference type="Proteomes" id="UP001185863">
    <property type="component" value="Unassembled WGS sequence"/>
</dbReference>
<sequence length="70" mass="7564">MPVIILHAAIAFAMLLTPRRVAETIQRMLTNIAVAQATARWLAMAASENQEDSGHDPLRDGPAEPNVATQ</sequence>
<protein>
    <submittedName>
        <fullName evidence="2">Uncharacterized protein</fullName>
    </submittedName>
</protein>
<name>A0AAE5A5Y0_9NOCA</name>
<organism evidence="2 3">
    <name type="scientific">Rhodococcus oxybenzonivorans</name>
    <dbReference type="NCBI Taxonomy" id="1990687"/>
    <lineage>
        <taxon>Bacteria</taxon>
        <taxon>Bacillati</taxon>
        <taxon>Actinomycetota</taxon>
        <taxon>Actinomycetes</taxon>
        <taxon>Mycobacteriales</taxon>
        <taxon>Nocardiaceae</taxon>
        <taxon>Rhodococcus</taxon>
    </lineage>
</organism>
<dbReference type="RefSeq" id="WP_317745678.1">
    <property type="nucleotide sequence ID" value="NZ_JAWLUP010000006.1"/>
</dbReference>
<comment type="caution">
    <text evidence="2">The sequence shown here is derived from an EMBL/GenBank/DDBJ whole genome shotgun (WGS) entry which is preliminary data.</text>
</comment>
<dbReference type="EMBL" id="JAWLUP010000006">
    <property type="protein sequence ID" value="MDV7263919.1"/>
    <property type="molecule type" value="Genomic_DNA"/>
</dbReference>
<reference evidence="2" key="1">
    <citation type="submission" date="2023-10" db="EMBL/GenBank/DDBJ databases">
        <title>Development of a sustainable strategy for remediation of hydrocarbon-contaminated territories based on the waste exchange concept.</title>
        <authorList>
            <person name="Krivoruchko A."/>
        </authorList>
    </citation>
    <scope>NUCLEOTIDE SEQUENCE</scope>
    <source>
        <strain evidence="2">IEGM 68</strain>
    </source>
</reference>
<dbReference type="AlphaFoldDB" id="A0AAE5A5Y0"/>
<accession>A0AAE5A5Y0</accession>